<keyword evidence="7" id="KW-0717">Septation</keyword>
<dbReference type="GO" id="GO:0043093">
    <property type="term" value="P:FtsZ-dependent cytokinesis"/>
    <property type="evidence" value="ECO:0007669"/>
    <property type="project" value="TreeGrafter"/>
</dbReference>
<dbReference type="Pfam" id="PF05164">
    <property type="entry name" value="ZapA"/>
    <property type="match status" value="1"/>
</dbReference>
<comment type="subcellular location">
    <subcellularLocation>
        <location evidence="1">Cytoplasm</location>
    </subcellularLocation>
</comment>
<gene>
    <name evidence="12" type="ORF">BECKTUN1418D_GA0071000_10926</name>
</gene>
<dbReference type="InterPro" id="IPR036192">
    <property type="entry name" value="Cell_div_ZapA-like_sf"/>
</dbReference>
<evidence type="ECO:0000256" key="1">
    <source>
        <dbReference type="ARBA" id="ARBA00004496"/>
    </source>
</evidence>
<evidence type="ECO:0000256" key="11">
    <source>
        <dbReference type="ARBA" id="ARBA00033158"/>
    </source>
</evidence>
<keyword evidence="5 12" id="KW-0132">Cell division</keyword>
<evidence type="ECO:0000256" key="9">
    <source>
        <dbReference type="ARBA" id="ARBA00024910"/>
    </source>
</evidence>
<protein>
    <recommendedName>
        <fullName evidence="3">Cell division protein ZapA</fullName>
    </recommendedName>
    <alternativeName>
        <fullName evidence="11">Z ring-associated protein ZapA</fullName>
    </alternativeName>
</protein>
<dbReference type="PANTHER" id="PTHR34981:SF1">
    <property type="entry name" value="CELL DIVISION PROTEIN ZAPA"/>
    <property type="match status" value="1"/>
</dbReference>
<dbReference type="InterPro" id="IPR042233">
    <property type="entry name" value="Cell_div_ZapA_N"/>
</dbReference>
<dbReference type="GO" id="GO:0000921">
    <property type="term" value="P:septin ring assembly"/>
    <property type="evidence" value="ECO:0007669"/>
    <property type="project" value="TreeGrafter"/>
</dbReference>
<dbReference type="GO" id="GO:0005829">
    <property type="term" value="C:cytosol"/>
    <property type="evidence" value="ECO:0007669"/>
    <property type="project" value="TreeGrafter"/>
</dbReference>
<proteinExistence type="inferred from homology"/>
<dbReference type="Gene3D" id="1.20.5.50">
    <property type="match status" value="1"/>
</dbReference>
<keyword evidence="4" id="KW-0963">Cytoplasm</keyword>
<name>A0A450ZYR8_9GAMM</name>
<evidence type="ECO:0000256" key="7">
    <source>
        <dbReference type="ARBA" id="ARBA00023210"/>
    </source>
</evidence>
<evidence type="ECO:0000256" key="6">
    <source>
        <dbReference type="ARBA" id="ARBA00023054"/>
    </source>
</evidence>
<keyword evidence="8" id="KW-0131">Cell cycle</keyword>
<dbReference type="EMBL" id="CAADFX010000092">
    <property type="protein sequence ID" value="VFK58925.1"/>
    <property type="molecule type" value="Genomic_DNA"/>
</dbReference>
<organism evidence="12">
    <name type="scientific">Candidatus Kentrum sp. TUN</name>
    <dbReference type="NCBI Taxonomy" id="2126343"/>
    <lineage>
        <taxon>Bacteria</taxon>
        <taxon>Pseudomonadati</taxon>
        <taxon>Pseudomonadota</taxon>
        <taxon>Gammaproteobacteria</taxon>
        <taxon>Candidatus Kentrum</taxon>
    </lineage>
</organism>
<evidence type="ECO:0000313" key="12">
    <source>
        <dbReference type="EMBL" id="VFK58925.1"/>
    </source>
</evidence>
<accession>A0A450ZYR8</accession>
<dbReference type="GO" id="GO:0030428">
    <property type="term" value="C:cell septum"/>
    <property type="evidence" value="ECO:0007669"/>
    <property type="project" value="TreeGrafter"/>
</dbReference>
<dbReference type="GO" id="GO:0000917">
    <property type="term" value="P:division septum assembly"/>
    <property type="evidence" value="ECO:0007669"/>
    <property type="project" value="UniProtKB-KW"/>
</dbReference>
<dbReference type="InterPro" id="IPR007838">
    <property type="entry name" value="Cell_div_ZapA-like"/>
</dbReference>
<dbReference type="SUPFAM" id="SSF102829">
    <property type="entry name" value="Cell division protein ZapA-like"/>
    <property type="match status" value="1"/>
</dbReference>
<evidence type="ECO:0000256" key="8">
    <source>
        <dbReference type="ARBA" id="ARBA00023306"/>
    </source>
</evidence>
<evidence type="ECO:0000256" key="4">
    <source>
        <dbReference type="ARBA" id="ARBA00022490"/>
    </source>
</evidence>
<evidence type="ECO:0000256" key="3">
    <source>
        <dbReference type="ARBA" id="ARBA00015195"/>
    </source>
</evidence>
<dbReference type="GO" id="GO:0032153">
    <property type="term" value="C:cell division site"/>
    <property type="evidence" value="ECO:0007669"/>
    <property type="project" value="TreeGrafter"/>
</dbReference>
<dbReference type="PANTHER" id="PTHR34981">
    <property type="entry name" value="CELL DIVISION PROTEIN ZAPA"/>
    <property type="match status" value="1"/>
</dbReference>
<dbReference type="Gene3D" id="3.30.160.880">
    <property type="entry name" value="Cell division protein ZapA protomer, N-terminal domain"/>
    <property type="match status" value="1"/>
</dbReference>
<dbReference type="AlphaFoldDB" id="A0A450ZYR8"/>
<evidence type="ECO:0000256" key="10">
    <source>
        <dbReference type="ARBA" id="ARBA00026068"/>
    </source>
</evidence>
<comment type="similarity">
    <text evidence="2">Belongs to the ZapA family. Type 1 subfamily.</text>
</comment>
<sequence>MNKHTTPVNIQILGKEYIVSCPLEERKDLLASARILDERMKQTRDVAKVYGTERIAVMSALNVVHEFLQARRDQESEAALLAQSLAQLVEKIDIALVEDQQEQ</sequence>
<comment type="subunit">
    <text evidence="10">Homodimer. Interacts with FtsZ.</text>
</comment>
<reference evidence="12" key="1">
    <citation type="submission" date="2019-02" db="EMBL/GenBank/DDBJ databases">
        <authorList>
            <person name="Gruber-Vodicka R. H."/>
            <person name="Seah K. B. B."/>
        </authorList>
    </citation>
    <scope>NUCLEOTIDE SEQUENCE</scope>
    <source>
        <strain evidence="12">BECK_BY1</strain>
    </source>
</reference>
<evidence type="ECO:0000256" key="2">
    <source>
        <dbReference type="ARBA" id="ARBA00010074"/>
    </source>
</evidence>
<evidence type="ECO:0000256" key="5">
    <source>
        <dbReference type="ARBA" id="ARBA00022618"/>
    </source>
</evidence>
<keyword evidence="6" id="KW-0175">Coiled coil</keyword>
<comment type="function">
    <text evidence="9">Activator of cell division through the inhibition of FtsZ GTPase activity, therefore promoting FtsZ assembly into bundles of protofilaments necessary for the formation of the division Z ring. It is recruited early at mid-cell but it is not essential for cell division.</text>
</comment>